<sequence length="90" mass="9664">MHMLLVMVAGMLLLAVFALFGKLWGADALGIALGARWFLIAWLGVVLANMWVGVSKAGYTVAQELPILLANFAVPAALALGLIWWLGRTQ</sequence>
<proteinExistence type="predicted"/>
<protein>
    <submittedName>
        <fullName evidence="2">Uncharacterized protein</fullName>
    </submittedName>
</protein>
<organism evidence="2 3">
    <name type="scientific">Diaphorobacter ruginosibacter</name>
    <dbReference type="NCBI Taxonomy" id="1715720"/>
    <lineage>
        <taxon>Bacteria</taxon>
        <taxon>Pseudomonadati</taxon>
        <taxon>Pseudomonadota</taxon>
        <taxon>Betaproteobacteria</taxon>
        <taxon>Burkholderiales</taxon>
        <taxon>Comamonadaceae</taxon>
        <taxon>Diaphorobacter</taxon>
    </lineage>
</organism>
<dbReference type="KEGG" id="drg:H9K76_08130"/>
<keyword evidence="1" id="KW-1133">Transmembrane helix</keyword>
<dbReference type="EMBL" id="CP060714">
    <property type="protein sequence ID" value="QNN58766.1"/>
    <property type="molecule type" value="Genomic_DNA"/>
</dbReference>
<feature type="transmembrane region" description="Helical" evidence="1">
    <location>
        <begin position="35"/>
        <end position="54"/>
    </location>
</feature>
<feature type="transmembrane region" description="Helical" evidence="1">
    <location>
        <begin position="66"/>
        <end position="87"/>
    </location>
</feature>
<accession>A0A7G9RT41</accession>
<keyword evidence="3" id="KW-1185">Reference proteome</keyword>
<dbReference type="Proteomes" id="UP000515811">
    <property type="component" value="Chromosome"/>
</dbReference>
<evidence type="ECO:0000256" key="1">
    <source>
        <dbReference type="SAM" id="Phobius"/>
    </source>
</evidence>
<dbReference type="RefSeq" id="WP_187599419.1">
    <property type="nucleotide sequence ID" value="NZ_CP060714.1"/>
</dbReference>
<gene>
    <name evidence="2" type="ORF">H9K76_08130</name>
</gene>
<reference evidence="2 3" key="1">
    <citation type="submission" date="2020-08" db="EMBL/GenBank/DDBJ databases">
        <title>Genome sequence of Diaphorobacter ruginosibacter DSM 27467T.</title>
        <authorList>
            <person name="Hyun D.-W."/>
            <person name="Bae J.-W."/>
        </authorList>
    </citation>
    <scope>NUCLEOTIDE SEQUENCE [LARGE SCALE GENOMIC DNA]</scope>
    <source>
        <strain evidence="2 3">DSM 27467</strain>
    </source>
</reference>
<keyword evidence="1" id="KW-0812">Transmembrane</keyword>
<dbReference type="AlphaFoldDB" id="A0A7G9RT41"/>
<evidence type="ECO:0000313" key="2">
    <source>
        <dbReference type="EMBL" id="QNN58766.1"/>
    </source>
</evidence>
<evidence type="ECO:0000313" key="3">
    <source>
        <dbReference type="Proteomes" id="UP000515811"/>
    </source>
</evidence>
<keyword evidence="1" id="KW-0472">Membrane</keyword>
<name>A0A7G9RT41_9BURK</name>